<dbReference type="RefSeq" id="XP_064655698.1">
    <property type="nucleotide sequence ID" value="XM_064805839.1"/>
</dbReference>
<dbReference type="EMBL" id="JAVRRT010000015">
    <property type="protein sequence ID" value="KAK5165686.1"/>
    <property type="molecule type" value="Genomic_DNA"/>
</dbReference>
<dbReference type="Gene3D" id="1.10.10.60">
    <property type="entry name" value="Homeodomain-like"/>
    <property type="match status" value="1"/>
</dbReference>
<dbReference type="CDD" id="cd00167">
    <property type="entry name" value="SANT"/>
    <property type="match status" value="2"/>
</dbReference>
<evidence type="ECO:0000313" key="4">
    <source>
        <dbReference type="Proteomes" id="UP001337655"/>
    </source>
</evidence>
<reference evidence="3 4" key="1">
    <citation type="submission" date="2023-08" db="EMBL/GenBank/DDBJ databases">
        <title>Black Yeasts Isolated from many extreme environments.</title>
        <authorList>
            <person name="Coleine C."/>
            <person name="Stajich J.E."/>
            <person name="Selbmann L."/>
        </authorList>
    </citation>
    <scope>NUCLEOTIDE SEQUENCE [LARGE SCALE GENOMIC DNA]</scope>
    <source>
        <strain evidence="3 4">CCFEE 5935</strain>
    </source>
</reference>
<dbReference type="SMART" id="SM00717">
    <property type="entry name" value="SANT"/>
    <property type="match status" value="2"/>
</dbReference>
<protein>
    <recommendedName>
        <fullName evidence="2">Myb-like domain-containing protein</fullName>
    </recommendedName>
</protein>
<gene>
    <name evidence="3" type="ORF">LTR77_008608</name>
</gene>
<dbReference type="PROSITE" id="PS50090">
    <property type="entry name" value="MYB_LIKE"/>
    <property type="match status" value="1"/>
</dbReference>
<feature type="compositionally biased region" description="Polar residues" evidence="1">
    <location>
        <begin position="219"/>
        <end position="233"/>
    </location>
</feature>
<feature type="compositionally biased region" description="Low complexity" evidence="1">
    <location>
        <begin position="115"/>
        <end position="126"/>
    </location>
</feature>
<evidence type="ECO:0000259" key="2">
    <source>
        <dbReference type="PROSITE" id="PS50090"/>
    </source>
</evidence>
<proteinExistence type="predicted"/>
<feature type="region of interest" description="Disordered" evidence="1">
    <location>
        <begin position="185"/>
        <end position="259"/>
    </location>
</feature>
<feature type="region of interest" description="Disordered" evidence="1">
    <location>
        <begin position="351"/>
        <end position="377"/>
    </location>
</feature>
<feature type="compositionally biased region" description="Polar residues" evidence="1">
    <location>
        <begin position="99"/>
        <end position="108"/>
    </location>
</feature>
<dbReference type="AlphaFoldDB" id="A0AAV9P3F7"/>
<dbReference type="SUPFAM" id="SSF46689">
    <property type="entry name" value="Homeodomain-like"/>
    <property type="match status" value="1"/>
</dbReference>
<name>A0AAV9P3F7_9PEZI</name>
<organism evidence="3 4">
    <name type="scientific">Saxophila tyrrhenica</name>
    <dbReference type="NCBI Taxonomy" id="1690608"/>
    <lineage>
        <taxon>Eukaryota</taxon>
        <taxon>Fungi</taxon>
        <taxon>Dikarya</taxon>
        <taxon>Ascomycota</taxon>
        <taxon>Pezizomycotina</taxon>
        <taxon>Dothideomycetes</taxon>
        <taxon>Dothideomycetidae</taxon>
        <taxon>Mycosphaerellales</taxon>
        <taxon>Extremaceae</taxon>
        <taxon>Saxophila</taxon>
    </lineage>
</organism>
<evidence type="ECO:0000256" key="1">
    <source>
        <dbReference type="SAM" id="MobiDB-lite"/>
    </source>
</evidence>
<sequence>MLHRSPGEAVSGLHVQLWRSRAGVAGRGSGSEAEYQQLITQAFQPPNQYLQQTPHQTPSQQSQGFQQHAMTAVLPSQMTAPEPSYSLEQPVMPSQMTRHMSHVSSSHYGSPYESPQVVNYQQVPQPSRKRSRAEDFTAAPYEYPGLQQLQAHATGQAHLELPTEQQQHLQFQPDTVNYQYQFPRHSVDHSQGGQSPYVAPTPQPQHHHHRLPNQPPPSKSQRTGQGEASSSQDHGPPSVVGQAGMPAPAARPKGPKLKFTPEDDALLVELKETKDLTWKQIADFFPGRSSGTLQVRYCTKLKAKTTGWTDEMLQKLRTAMQEYEDDRWRIISGKVGSGFSAAACKDKAAEIGTEHEGTTALTTIEETEEQQQESKTE</sequence>
<feature type="domain" description="Myb-like" evidence="2">
    <location>
        <begin position="251"/>
        <end position="301"/>
    </location>
</feature>
<accession>A0AAV9P3F7</accession>
<dbReference type="InterPro" id="IPR009057">
    <property type="entry name" value="Homeodomain-like_sf"/>
</dbReference>
<dbReference type="InterPro" id="IPR001005">
    <property type="entry name" value="SANT/Myb"/>
</dbReference>
<comment type="caution">
    <text evidence="3">The sequence shown here is derived from an EMBL/GenBank/DDBJ whole genome shotgun (WGS) entry which is preliminary data.</text>
</comment>
<dbReference type="GeneID" id="89929940"/>
<evidence type="ECO:0000313" key="3">
    <source>
        <dbReference type="EMBL" id="KAK5165686.1"/>
    </source>
</evidence>
<dbReference type="Proteomes" id="UP001337655">
    <property type="component" value="Unassembled WGS sequence"/>
</dbReference>
<dbReference type="Pfam" id="PF13921">
    <property type="entry name" value="Myb_DNA-bind_6"/>
    <property type="match status" value="1"/>
</dbReference>
<feature type="region of interest" description="Disordered" evidence="1">
    <location>
        <begin position="99"/>
        <end position="134"/>
    </location>
</feature>
<keyword evidence="4" id="KW-1185">Reference proteome</keyword>